<sequence>MEDDALFAEPLATSTSASLRSEAPAEGRPKTFTWSRQEEAQRPAQQEGNGAEANDDEDSDEELVVNLDTPAEEEDGELEIDLDMSLQAPAEVQQPFPSADVDAPPASVPGIAANSHSVPAQAPRPLGTASSMGAPDSAIRGAVRPPMGDAPAFRGSTQQHQRPAHHRHPQLDLPPALPQQAQPGQLIKLPGQSRVAPDEYREFLILGHGGVFDLDIDNVVDAPWNVPGSDPRDFFNYGLNMSTWRQYCQRVRQYRTESSLQKKIGTYEAVGSHVQQSDLPPELAAAVAAEAEASMAVRAATPTMMPHQTATKPQSIADASSSQPLPLPSAAQPLLLPSAPQSQPPSPAAAPVPAEGTVPQQQVPASTVAHPVKHEPAQTAQQSSELPGSSSSAPVSDSRERPSEVKAEAPPQEAFPSLMEDSMFGSSFDLNPNDEFREPKRPRREGQLSLPPGYMPKVNAQPAITQ</sequence>
<feature type="domain" description="Pre-mRNA polyadenylation factor Fip1" evidence="6">
    <location>
        <begin position="213"/>
        <end position="255"/>
    </location>
</feature>
<feature type="compositionally biased region" description="Acidic residues" evidence="5">
    <location>
        <begin position="70"/>
        <end position="82"/>
    </location>
</feature>
<protein>
    <recommendedName>
        <fullName evidence="6">Pre-mRNA polyadenylation factor Fip1 domain-containing protein</fullName>
    </recommendedName>
</protein>
<evidence type="ECO:0000259" key="6">
    <source>
        <dbReference type="Pfam" id="PF05182"/>
    </source>
</evidence>
<comment type="caution">
    <text evidence="7">The sequence shown here is derived from an EMBL/GenBank/DDBJ whole genome shotgun (WGS) entry which is preliminary data.</text>
</comment>
<feature type="compositionally biased region" description="Low complexity" evidence="5">
    <location>
        <begin position="319"/>
        <end position="341"/>
    </location>
</feature>
<evidence type="ECO:0000313" key="8">
    <source>
        <dbReference type="Proteomes" id="UP001465755"/>
    </source>
</evidence>
<evidence type="ECO:0000256" key="1">
    <source>
        <dbReference type="ARBA" id="ARBA00004123"/>
    </source>
</evidence>
<name>A0AAW1NQE2_9CHLO</name>
<comment type="similarity">
    <text evidence="2">Belongs to the FIP1 family.</text>
</comment>
<feature type="region of interest" description="Disordered" evidence="5">
    <location>
        <begin position="305"/>
        <end position="466"/>
    </location>
</feature>
<comment type="subcellular location">
    <subcellularLocation>
        <location evidence="1">Nucleus</location>
    </subcellularLocation>
</comment>
<dbReference type="PANTHER" id="PTHR36884:SF4">
    <property type="entry name" value="FIP1[III]-LIKE PROTEIN"/>
    <property type="match status" value="1"/>
</dbReference>
<evidence type="ECO:0000256" key="5">
    <source>
        <dbReference type="SAM" id="MobiDB-lite"/>
    </source>
</evidence>
<feature type="compositionally biased region" description="Polar residues" evidence="5">
    <location>
        <begin position="306"/>
        <end position="318"/>
    </location>
</feature>
<accession>A0AAW1NQE2</accession>
<dbReference type="PANTHER" id="PTHR36884">
    <property type="entry name" value="FIP1[III]-LIKE PROTEIN"/>
    <property type="match status" value="1"/>
</dbReference>
<feature type="region of interest" description="Disordered" evidence="5">
    <location>
        <begin position="95"/>
        <end position="178"/>
    </location>
</feature>
<dbReference type="GO" id="GO:0005634">
    <property type="term" value="C:nucleus"/>
    <property type="evidence" value="ECO:0007669"/>
    <property type="project" value="UniProtKB-SubCell"/>
</dbReference>
<evidence type="ECO:0000313" key="7">
    <source>
        <dbReference type="EMBL" id="KAK9789200.1"/>
    </source>
</evidence>
<evidence type="ECO:0000256" key="4">
    <source>
        <dbReference type="ARBA" id="ARBA00023242"/>
    </source>
</evidence>
<dbReference type="AlphaFoldDB" id="A0AAW1NQE2"/>
<feature type="compositionally biased region" description="Low complexity" evidence="5">
    <location>
        <begin position="383"/>
        <end position="396"/>
    </location>
</feature>
<dbReference type="Proteomes" id="UP001465755">
    <property type="component" value="Unassembled WGS sequence"/>
</dbReference>
<dbReference type="InterPro" id="IPR044976">
    <property type="entry name" value="FIPS5/FIPS3-like"/>
</dbReference>
<dbReference type="InterPro" id="IPR007854">
    <property type="entry name" value="Fip1_dom"/>
</dbReference>
<feature type="compositionally biased region" description="Basic and acidic residues" evidence="5">
    <location>
        <begin position="397"/>
        <end position="407"/>
    </location>
</feature>
<feature type="compositionally biased region" description="Acidic residues" evidence="5">
    <location>
        <begin position="53"/>
        <end position="63"/>
    </location>
</feature>
<keyword evidence="8" id="KW-1185">Reference proteome</keyword>
<evidence type="ECO:0000256" key="3">
    <source>
        <dbReference type="ARBA" id="ARBA00022664"/>
    </source>
</evidence>
<reference evidence="7 8" key="1">
    <citation type="journal article" date="2024" name="Nat. Commun.">
        <title>Phylogenomics reveals the evolutionary origins of lichenization in chlorophyte algae.</title>
        <authorList>
            <person name="Puginier C."/>
            <person name="Libourel C."/>
            <person name="Otte J."/>
            <person name="Skaloud P."/>
            <person name="Haon M."/>
            <person name="Grisel S."/>
            <person name="Petersen M."/>
            <person name="Berrin J.G."/>
            <person name="Delaux P.M."/>
            <person name="Dal Grande F."/>
            <person name="Keller J."/>
        </authorList>
    </citation>
    <scope>NUCLEOTIDE SEQUENCE [LARGE SCALE GENOMIC DNA]</scope>
    <source>
        <strain evidence="7 8">SAG 2036</strain>
    </source>
</reference>
<dbReference type="Pfam" id="PF05182">
    <property type="entry name" value="Fip1"/>
    <property type="match status" value="1"/>
</dbReference>
<organism evidence="7 8">
    <name type="scientific">Symbiochloris irregularis</name>
    <dbReference type="NCBI Taxonomy" id="706552"/>
    <lineage>
        <taxon>Eukaryota</taxon>
        <taxon>Viridiplantae</taxon>
        <taxon>Chlorophyta</taxon>
        <taxon>core chlorophytes</taxon>
        <taxon>Trebouxiophyceae</taxon>
        <taxon>Trebouxiales</taxon>
        <taxon>Trebouxiaceae</taxon>
        <taxon>Symbiochloris</taxon>
    </lineage>
</organism>
<dbReference type="GO" id="GO:0006397">
    <property type="term" value="P:mRNA processing"/>
    <property type="evidence" value="ECO:0007669"/>
    <property type="project" value="UniProtKB-KW"/>
</dbReference>
<proteinExistence type="inferred from homology"/>
<keyword evidence="3" id="KW-0507">mRNA processing</keyword>
<keyword evidence="4" id="KW-0539">Nucleus</keyword>
<feature type="region of interest" description="Disordered" evidence="5">
    <location>
        <begin position="1"/>
        <end position="82"/>
    </location>
</feature>
<evidence type="ECO:0000256" key="2">
    <source>
        <dbReference type="ARBA" id="ARBA00007459"/>
    </source>
</evidence>
<dbReference type="EMBL" id="JALJOQ010000213">
    <property type="protein sequence ID" value="KAK9789200.1"/>
    <property type="molecule type" value="Genomic_DNA"/>
</dbReference>
<gene>
    <name evidence="7" type="ORF">WJX73_005584</name>
</gene>